<evidence type="ECO:0000313" key="3">
    <source>
        <dbReference type="Proteomes" id="UP000377595"/>
    </source>
</evidence>
<comment type="caution">
    <text evidence="2">The sequence shown here is derived from an EMBL/GenBank/DDBJ whole genome shotgun (WGS) entry which is preliminary data.</text>
</comment>
<proteinExistence type="predicted"/>
<evidence type="ECO:0000313" key="2">
    <source>
        <dbReference type="EMBL" id="GES24140.1"/>
    </source>
</evidence>
<evidence type="ECO:0000259" key="1">
    <source>
        <dbReference type="PROSITE" id="PS50995"/>
    </source>
</evidence>
<dbReference type="Proteomes" id="UP000377595">
    <property type="component" value="Unassembled WGS sequence"/>
</dbReference>
<dbReference type="SUPFAM" id="SSF46785">
    <property type="entry name" value="Winged helix' DNA-binding domain"/>
    <property type="match status" value="1"/>
</dbReference>
<dbReference type="EMBL" id="BLAF01000048">
    <property type="protein sequence ID" value="GES24140.1"/>
    <property type="molecule type" value="Genomic_DNA"/>
</dbReference>
<protein>
    <submittedName>
        <fullName evidence="2">MarR family transcriptional regulator</fullName>
    </submittedName>
</protein>
<dbReference type="SMART" id="SM00347">
    <property type="entry name" value="HTH_MARR"/>
    <property type="match status" value="1"/>
</dbReference>
<keyword evidence="3" id="KW-1185">Reference proteome</keyword>
<dbReference type="AlphaFoldDB" id="A0A5M3XTH3"/>
<dbReference type="GO" id="GO:0003700">
    <property type="term" value="F:DNA-binding transcription factor activity"/>
    <property type="evidence" value="ECO:0007669"/>
    <property type="project" value="InterPro"/>
</dbReference>
<dbReference type="InterPro" id="IPR039422">
    <property type="entry name" value="MarR/SlyA-like"/>
</dbReference>
<dbReference type="PANTHER" id="PTHR33164">
    <property type="entry name" value="TRANSCRIPTIONAL REGULATOR, MARR FAMILY"/>
    <property type="match status" value="1"/>
</dbReference>
<dbReference type="OrthoDB" id="8635520at2"/>
<accession>A0A5M3XTH3</accession>
<dbReference type="RefSeq" id="WP_155348995.1">
    <property type="nucleotide sequence ID" value="NZ_BAAAHM010000005.1"/>
</dbReference>
<gene>
    <name evidence="2" type="ORF">Aple_070390</name>
</gene>
<dbReference type="PANTHER" id="PTHR33164:SF99">
    <property type="entry name" value="MARR FAMILY REGULATORY PROTEIN"/>
    <property type="match status" value="1"/>
</dbReference>
<sequence>MEDRTEPRWLDTEEQQNWYAFAYALIRLPAALDARMQRDAGMSHFEYLVMSGLSMMPDRTQRMSDLATYTASTLSRLSNVVSRLEKRGWVRRTADPTDGRYTLATLTEDGWATVAANAPAHVNEIRRLVFDPLTKAQQQQLGRIAQRILKAIDPDTPRIEDCFPQAAPPLNGE</sequence>
<dbReference type="PROSITE" id="PS50995">
    <property type="entry name" value="HTH_MARR_2"/>
    <property type="match status" value="1"/>
</dbReference>
<feature type="domain" description="HTH marR-type" evidence="1">
    <location>
        <begin position="18"/>
        <end position="150"/>
    </location>
</feature>
<name>A0A5M3XTH3_9ACTN</name>
<reference evidence="2 3" key="1">
    <citation type="submission" date="2019-10" db="EMBL/GenBank/DDBJ databases">
        <title>Whole genome shotgun sequence of Acrocarpospora pleiomorpha NBRC 16267.</title>
        <authorList>
            <person name="Ichikawa N."/>
            <person name="Kimura A."/>
            <person name="Kitahashi Y."/>
            <person name="Komaki H."/>
            <person name="Oguchi A."/>
        </authorList>
    </citation>
    <scope>NUCLEOTIDE SEQUENCE [LARGE SCALE GENOMIC DNA]</scope>
    <source>
        <strain evidence="2 3">NBRC 16267</strain>
    </source>
</reference>
<dbReference type="GO" id="GO:0006950">
    <property type="term" value="P:response to stress"/>
    <property type="evidence" value="ECO:0007669"/>
    <property type="project" value="TreeGrafter"/>
</dbReference>
<organism evidence="2 3">
    <name type="scientific">Acrocarpospora pleiomorpha</name>
    <dbReference type="NCBI Taxonomy" id="90975"/>
    <lineage>
        <taxon>Bacteria</taxon>
        <taxon>Bacillati</taxon>
        <taxon>Actinomycetota</taxon>
        <taxon>Actinomycetes</taxon>
        <taxon>Streptosporangiales</taxon>
        <taxon>Streptosporangiaceae</taxon>
        <taxon>Acrocarpospora</taxon>
    </lineage>
</organism>
<dbReference type="Gene3D" id="1.10.10.10">
    <property type="entry name" value="Winged helix-like DNA-binding domain superfamily/Winged helix DNA-binding domain"/>
    <property type="match status" value="1"/>
</dbReference>
<dbReference type="InterPro" id="IPR036388">
    <property type="entry name" value="WH-like_DNA-bd_sf"/>
</dbReference>
<dbReference type="Pfam" id="PF12802">
    <property type="entry name" value="MarR_2"/>
    <property type="match status" value="1"/>
</dbReference>
<dbReference type="InterPro" id="IPR000835">
    <property type="entry name" value="HTH_MarR-typ"/>
</dbReference>
<dbReference type="InterPro" id="IPR036390">
    <property type="entry name" value="WH_DNA-bd_sf"/>
</dbReference>
<dbReference type="PRINTS" id="PR00598">
    <property type="entry name" value="HTHMARR"/>
</dbReference>